<evidence type="ECO:0000259" key="4">
    <source>
        <dbReference type="PROSITE" id="PS51334"/>
    </source>
</evidence>
<feature type="domain" description="PRONE" evidence="4">
    <location>
        <begin position="93"/>
        <end position="475"/>
    </location>
</feature>
<accession>A0A6J1DCF9</accession>
<feature type="region of interest" description="Disordered" evidence="3">
    <location>
        <begin position="550"/>
        <end position="593"/>
    </location>
</feature>
<evidence type="ECO:0000256" key="2">
    <source>
        <dbReference type="PROSITE-ProRule" id="PRU00663"/>
    </source>
</evidence>
<dbReference type="InterPro" id="IPR005512">
    <property type="entry name" value="PRONE_dom"/>
</dbReference>
<dbReference type="PANTHER" id="PTHR33101:SF14">
    <property type="entry name" value="ROP GUANINE NUCLEOTIDE EXCHANGE FACTOR 7"/>
    <property type="match status" value="1"/>
</dbReference>
<feature type="region of interest" description="Disordered" evidence="3">
    <location>
        <begin position="1"/>
        <end position="101"/>
    </location>
</feature>
<proteinExistence type="predicted"/>
<dbReference type="GO" id="GO:0005085">
    <property type="term" value="F:guanyl-nucleotide exchange factor activity"/>
    <property type="evidence" value="ECO:0007669"/>
    <property type="project" value="UniProtKB-UniRule"/>
</dbReference>
<dbReference type="FunFam" id="1.20.58.2010:FF:000004">
    <property type="entry name" value="Rop guanine nucleotide exchange factor 1"/>
    <property type="match status" value="1"/>
</dbReference>
<keyword evidence="1 2" id="KW-0344">Guanine-nucleotide releasing factor</keyword>
<reference evidence="6" key="1">
    <citation type="submission" date="2025-08" db="UniProtKB">
        <authorList>
            <consortium name="RefSeq"/>
        </authorList>
    </citation>
    <scope>IDENTIFICATION</scope>
    <source>
        <strain evidence="6">OHB3-1</strain>
    </source>
</reference>
<dbReference type="PANTHER" id="PTHR33101">
    <property type="entry name" value="ROP GUANINE NUCLEOTIDE EXCHANGE FACTOR 1"/>
    <property type="match status" value="1"/>
</dbReference>
<organism evidence="5 6">
    <name type="scientific">Momordica charantia</name>
    <name type="common">Bitter gourd</name>
    <name type="synonym">Balsam pear</name>
    <dbReference type="NCBI Taxonomy" id="3673"/>
    <lineage>
        <taxon>Eukaryota</taxon>
        <taxon>Viridiplantae</taxon>
        <taxon>Streptophyta</taxon>
        <taxon>Embryophyta</taxon>
        <taxon>Tracheophyta</taxon>
        <taxon>Spermatophyta</taxon>
        <taxon>Magnoliopsida</taxon>
        <taxon>eudicotyledons</taxon>
        <taxon>Gunneridae</taxon>
        <taxon>Pentapetalae</taxon>
        <taxon>rosids</taxon>
        <taxon>fabids</taxon>
        <taxon>Cucurbitales</taxon>
        <taxon>Cucurbitaceae</taxon>
        <taxon>Momordiceae</taxon>
        <taxon>Momordica</taxon>
    </lineage>
</organism>
<dbReference type="RefSeq" id="XP_022151538.1">
    <property type="nucleotide sequence ID" value="XM_022295846.1"/>
</dbReference>
<dbReference type="OrthoDB" id="1053009at2759"/>
<evidence type="ECO:0000256" key="1">
    <source>
        <dbReference type="ARBA" id="ARBA00022658"/>
    </source>
</evidence>
<feature type="compositionally biased region" description="Basic and acidic residues" evidence="3">
    <location>
        <begin position="550"/>
        <end position="563"/>
    </location>
</feature>
<dbReference type="InterPro" id="IPR038937">
    <property type="entry name" value="RopGEF"/>
</dbReference>
<name>A0A6J1DCF9_MOMCH</name>
<evidence type="ECO:0000256" key="3">
    <source>
        <dbReference type="SAM" id="MobiDB-lite"/>
    </source>
</evidence>
<dbReference type="GeneID" id="111019452"/>
<dbReference type="Gene3D" id="1.20.58.2010">
    <property type="entry name" value="PRONE domain, subdomain 1"/>
    <property type="match status" value="2"/>
</dbReference>
<evidence type="ECO:0000313" key="6">
    <source>
        <dbReference type="RefSeq" id="XP_022151538.1"/>
    </source>
</evidence>
<evidence type="ECO:0000313" key="5">
    <source>
        <dbReference type="Proteomes" id="UP000504603"/>
    </source>
</evidence>
<dbReference type="KEGG" id="mcha:111019452"/>
<protein>
    <submittedName>
        <fullName evidence="6">Rop guanine nucleotide exchange factor 7-like</fullName>
    </submittedName>
</protein>
<dbReference type="AlphaFoldDB" id="A0A6J1DCF9"/>
<gene>
    <name evidence="6" type="primary">LOC111019452</name>
</gene>
<feature type="compositionally biased region" description="Low complexity" evidence="3">
    <location>
        <begin position="57"/>
        <end position="66"/>
    </location>
</feature>
<feature type="compositionally biased region" description="Basic and acidic residues" evidence="3">
    <location>
        <begin position="1"/>
        <end position="12"/>
    </location>
</feature>
<dbReference type="FunFam" id="1.20.58.1310:FF:000003">
    <property type="entry name" value="Rop guanine nucleotide exchange factor 7"/>
    <property type="match status" value="1"/>
</dbReference>
<dbReference type="FunFam" id="1.20.58.2010:FF:000001">
    <property type="entry name" value="Rop guanine nucleotide exchange factor 14"/>
    <property type="match status" value="1"/>
</dbReference>
<dbReference type="Pfam" id="PF03759">
    <property type="entry name" value="PRONE"/>
    <property type="match status" value="1"/>
</dbReference>
<feature type="compositionally biased region" description="Basic and acidic residues" evidence="3">
    <location>
        <begin position="82"/>
        <end position="97"/>
    </location>
</feature>
<sequence length="593" mass="66351">MMEESVADKSEGIGHIVPENETLGHLIEEHGRESSSSSDFLTSETTGLEEHSHSGSDDSSSPSSMSWPTRKPEVPNSNGADKGGKNHVDNRKLEKKVSSSSEIEMMKERFSKLLLGEDMSGCGNGVCTALAISNAITNLCATLFGQLWRLEPLPREKKVMWRREMDWLLCVSDQIVELTPTWQTFPDGSKLEVMTCRPRSDLYVNLPALRKLDNMLLEILDSFEDCEFWYVDQGILAHETDGSSSFRGALQRQEEKWWLPVPRVPPGGLHEDSRRQLQHKRESTNQILKAAMAINNTTLADLDIPEPYLEALPKNGRACLGDLIYRYISSDQFSPECLLDCLEMSSEHQATEIVNRVEASIYVWQKRINSKPATNSTKHSSKSSWEMVKELMVDSEKRELLAERAETLLLCLKQRFPGLPQTTLDMSKIQYNKDVGKSILESYSRVLESLAFNVVARIDDLLYVDDLTKHSDQLSSISKLGVISHKNSPLHFSVPISGTPYKTPFATPSFSPGASPAKGERSPFFSGTKIPQRGFGVKKVLTDYLSVETRGGKEFSNKTEKPEPVTNPNFEKQGARYREGSASAPKQGLVVEE</sequence>
<dbReference type="GO" id="GO:0005886">
    <property type="term" value="C:plasma membrane"/>
    <property type="evidence" value="ECO:0007669"/>
    <property type="project" value="UniProtKB-ARBA"/>
</dbReference>
<keyword evidence="5" id="KW-1185">Reference proteome</keyword>
<dbReference type="PROSITE" id="PS51334">
    <property type="entry name" value="PRONE"/>
    <property type="match status" value="1"/>
</dbReference>
<dbReference type="Proteomes" id="UP000504603">
    <property type="component" value="Unplaced"/>
</dbReference>